<dbReference type="SUPFAM" id="SSF57850">
    <property type="entry name" value="RING/U-box"/>
    <property type="match status" value="1"/>
</dbReference>
<dbReference type="PROSITE" id="PS00518">
    <property type="entry name" value="ZF_RING_1"/>
    <property type="match status" value="1"/>
</dbReference>
<dbReference type="EMBL" id="AUWU02000005">
    <property type="protein sequence ID" value="KAH0572627.1"/>
    <property type="molecule type" value="Genomic_DNA"/>
</dbReference>
<name>V6LUY8_9EUKA</name>
<evidence type="ECO:0000256" key="4">
    <source>
        <dbReference type="PROSITE-ProRule" id="PRU00175"/>
    </source>
</evidence>
<dbReference type="VEuPathDB" id="GiardiaDB:SS50377_24738"/>
<evidence type="ECO:0000313" key="7">
    <source>
        <dbReference type="EMBL" id="KAH0572627.1"/>
    </source>
</evidence>
<evidence type="ECO:0000256" key="1">
    <source>
        <dbReference type="ARBA" id="ARBA00022723"/>
    </source>
</evidence>
<dbReference type="AlphaFoldDB" id="V6LUY8"/>
<evidence type="ECO:0000259" key="5">
    <source>
        <dbReference type="PROSITE" id="PS50089"/>
    </source>
</evidence>
<evidence type="ECO:0000313" key="8">
    <source>
        <dbReference type="Proteomes" id="UP000018208"/>
    </source>
</evidence>
<proteinExistence type="predicted"/>
<dbReference type="InterPro" id="IPR017907">
    <property type="entry name" value="Znf_RING_CS"/>
</dbReference>
<keyword evidence="8" id="KW-1185">Reference proteome</keyword>
<sequence>MNCKSCSNVLISPYQLPCGHSFCFTCIESLQNKQKFFHCPTCKKLVLSKPIENVDLQQLLQQKQKQSHDTSITSLVLCFNGTAITKQNTQFTVFLTKVHPKKQDFLNLSIQGKFQGEAQIKIKVQNQFVHEFSHIFQGTLLSIPFGPRSFLEGKFGKEWKIDIQLEQHIPKTSSEFVLDITNPKGFGDAIKAFKRQRELNRPQEALNEGQMLQNEELYSLKRHLKSQNAAHNLTRQMLKKAHSETCSYRQYARKLKFELGEHGLQQQKLGLYRQTIQQQKQTILKHNLIFDKLRGVLPHPQKVFKIQNADRSILLCEERIEIRPRFFDGVLATAAVDVKLENFKFLRVEKVQNRAFRRWENGTFDCNALVRNGLIREILVRAAAGASVSVCGRQIESEDE</sequence>
<organism evidence="6">
    <name type="scientific">Spironucleus salmonicida</name>
    <dbReference type="NCBI Taxonomy" id="348837"/>
    <lineage>
        <taxon>Eukaryota</taxon>
        <taxon>Metamonada</taxon>
        <taxon>Diplomonadida</taxon>
        <taxon>Hexamitidae</taxon>
        <taxon>Hexamitinae</taxon>
        <taxon>Spironucleus</taxon>
    </lineage>
</organism>
<dbReference type="InterPro" id="IPR013083">
    <property type="entry name" value="Znf_RING/FYVE/PHD"/>
</dbReference>
<dbReference type="Pfam" id="PF15227">
    <property type="entry name" value="zf-C3HC4_4"/>
    <property type="match status" value="1"/>
</dbReference>
<reference evidence="6 7" key="1">
    <citation type="journal article" date="2014" name="PLoS Genet.">
        <title>The Genome of Spironucleus salmonicida Highlights a Fish Pathogen Adapted to Fluctuating Environments.</title>
        <authorList>
            <person name="Xu F."/>
            <person name="Jerlstrom-Hultqvist J."/>
            <person name="Einarsson E."/>
            <person name="Astvaldsson A."/>
            <person name="Svard S.G."/>
            <person name="Andersson J.O."/>
        </authorList>
    </citation>
    <scope>NUCLEOTIDE SEQUENCE</scope>
    <source>
        <strain evidence="7">ATCC 50377</strain>
    </source>
</reference>
<keyword evidence="2 4" id="KW-0863">Zinc-finger</keyword>
<dbReference type="InterPro" id="IPR001841">
    <property type="entry name" value="Znf_RING"/>
</dbReference>
<feature type="domain" description="RING-type" evidence="5">
    <location>
        <begin position="3"/>
        <end position="43"/>
    </location>
</feature>
<dbReference type="Gene3D" id="3.30.40.10">
    <property type="entry name" value="Zinc/RING finger domain, C3HC4 (zinc finger)"/>
    <property type="match status" value="1"/>
</dbReference>
<accession>V6LUY8</accession>
<keyword evidence="3" id="KW-0862">Zinc</keyword>
<dbReference type="Proteomes" id="UP000018208">
    <property type="component" value="Unassembled WGS sequence"/>
</dbReference>
<evidence type="ECO:0000256" key="2">
    <source>
        <dbReference type="ARBA" id="ARBA00022771"/>
    </source>
</evidence>
<dbReference type="GO" id="GO:0008270">
    <property type="term" value="F:zinc ion binding"/>
    <property type="evidence" value="ECO:0007669"/>
    <property type="project" value="UniProtKB-KW"/>
</dbReference>
<keyword evidence="1" id="KW-0479">Metal-binding</keyword>
<dbReference type="PROSITE" id="PS50089">
    <property type="entry name" value="ZF_RING_2"/>
    <property type="match status" value="1"/>
</dbReference>
<dbReference type="CDD" id="cd16449">
    <property type="entry name" value="RING-HC"/>
    <property type="match status" value="1"/>
</dbReference>
<protein>
    <submittedName>
        <fullName evidence="6">Zinc finger, C3HC4 type (RING finger) domain-containing protein</fullName>
    </submittedName>
</protein>
<gene>
    <name evidence="6" type="ORF">SS50377_15624</name>
    <name evidence="7" type="ORF">SS50377_24738</name>
</gene>
<dbReference type="SMART" id="SM00184">
    <property type="entry name" value="RING"/>
    <property type="match status" value="1"/>
</dbReference>
<dbReference type="OrthoDB" id="265776at2759"/>
<dbReference type="EMBL" id="KI546115">
    <property type="protein sequence ID" value="EST44619.1"/>
    <property type="molecule type" value="Genomic_DNA"/>
</dbReference>
<evidence type="ECO:0000256" key="3">
    <source>
        <dbReference type="ARBA" id="ARBA00022833"/>
    </source>
</evidence>
<evidence type="ECO:0000313" key="6">
    <source>
        <dbReference type="EMBL" id="EST44619.1"/>
    </source>
</evidence>
<reference evidence="7" key="2">
    <citation type="submission" date="2020-12" db="EMBL/GenBank/DDBJ databases">
        <title>New Spironucleus salmonicida genome in near-complete chromosomes.</title>
        <authorList>
            <person name="Xu F."/>
            <person name="Kurt Z."/>
            <person name="Jimenez-Gonzalez A."/>
            <person name="Astvaldsson A."/>
            <person name="Andersson J.O."/>
            <person name="Svard S.G."/>
        </authorList>
    </citation>
    <scope>NUCLEOTIDE SEQUENCE</scope>
    <source>
        <strain evidence="7">ATCC 50377</strain>
    </source>
</reference>